<evidence type="ECO:0000256" key="7">
    <source>
        <dbReference type="SAM" id="Phobius"/>
    </source>
</evidence>
<gene>
    <name evidence="9" type="ORF">O3P69_006744</name>
</gene>
<dbReference type="PANTHER" id="PTHR11662">
    <property type="entry name" value="SOLUTE CARRIER FAMILY 17"/>
    <property type="match status" value="1"/>
</dbReference>
<dbReference type="CDD" id="cd17318">
    <property type="entry name" value="MFS_SLC17"/>
    <property type="match status" value="1"/>
</dbReference>
<feature type="transmembrane region" description="Helical" evidence="7">
    <location>
        <begin position="144"/>
        <end position="162"/>
    </location>
</feature>
<dbReference type="Gene3D" id="1.20.1250.20">
    <property type="entry name" value="MFS general substrate transporter like domains"/>
    <property type="match status" value="2"/>
</dbReference>
<organism evidence="9 10">
    <name type="scientific">Scylla paramamosain</name>
    <name type="common">Mud crab</name>
    <dbReference type="NCBI Taxonomy" id="85552"/>
    <lineage>
        <taxon>Eukaryota</taxon>
        <taxon>Metazoa</taxon>
        <taxon>Ecdysozoa</taxon>
        <taxon>Arthropoda</taxon>
        <taxon>Crustacea</taxon>
        <taxon>Multicrustacea</taxon>
        <taxon>Malacostraca</taxon>
        <taxon>Eumalacostraca</taxon>
        <taxon>Eucarida</taxon>
        <taxon>Decapoda</taxon>
        <taxon>Pleocyemata</taxon>
        <taxon>Brachyura</taxon>
        <taxon>Eubrachyura</taxon>
        <taxon>Portunoidea</taxon>
        <taxon>Portunidae</taxon>
        <taxon>Portuninae</taxon>
        <taxon>Scylla</taxon>
    </lineage>
</organism>
<dbReference type="InterPro" id="IPR036259">
    <property type="entry name" value="MFS_trans_sf"/>
</dbReference>
<dbReference type="GO" id="GO:0015293">
    <property type="term" value="F:symporter activity"/>
    <property type="evidence" value="ECO:0007669"/>
    <property type="project" value="UniProtKB-KW"/>
</dbReference>
<keyword evidence="6 7" id="KW-0472">Membrane</keyword>
<keyword evidence="5 7" id="KW-1133">Transmembrane helix</keyword>
<dbReference type="SUPFAM" id="SSF103473">
    <property type="entry name" value="MFS general substrate transporter"/>
    <property type="match status" value="1"/>
</dbReference>
<keyword evidence="10" id="KW-1185">Reference proteome</keyword>
<feature type="transmembrane region" description="Helical" evidence="7">
    <location>
        <begin position="359"/>
        <end position="379"/>
    </location>
</feature>
<feature type="transmembrane region" description="Helical" evidence="7">
    <location>
        <begin position="207"/>
        <end position="227"/>
    </location>
</feature>
<keyword evidence="2" id="KW-0813">Transport</keyword>
<feature type="transmembrane region" description="Helical" evidence="7">
    <location>
        <begin position="167"/>
        <end position="187"/>
    </location>
</feature>
<feature type="transmembrane region" description="Helical" evidence="7">
    <location>
        <begin position="418"/>
        <end position="441"/>
    </location>
</feature>
<name>A0AAW0U0Q6_SCYPA</name>
<dbReference type="PROSITE" id="PS50850">
    <property type="entry name" value="MFS"/>
    <property type="match status" value="1"/>
</dbReference>
<comment type="caution">
    <text evidence="9">The sequence shown here is derived from an EMBL/GenBank/DDBJ whole genome shotgun (WGS) entry which is preliminary data.</text>
</comment>
<evidence type="ECO:0000313" key="10">
    <source>
        <dbReference type="Proteomes" id="UP001487740"/>
    </source>
</evidence>
<evidence type="ECO:0000256" key="1">
    <source>
        <dbReference type="ARBA" id="ARBA00004141"/>
    </source>
</evidence>
<dbReference type="GO" id="GO:0006820">
    <property type="term" value="P:monoatomic anion transport"/>
    <property type="evidence" value="ECO:0007669"/>
    <property type="project" value="TreeGrafter"/>
</dbReference>
<dbReference type="InterPro" id="IPR011701">
    <property type="entry name" value="MFS"/>
</dbReference>
<evidence type="ECO:0000259" key="8">
    <source>
        <dbReference type="PROSITE" id="PS50850"/>
    </source>
</evidence>
<dbReference type="Pfam" id="PF07690">
    <property type="entry name" value="MFS_1"/>
    <property type="match status" value="2"/>
</dbReference>
<evidence type="ECO:0000313" key="9">
    <source>
        <dbReference type="EMBL" id="KAK8393629.1"/>
    </source>
</evidence>
<comment type="subcellular location">
    <subcellularLocation>
        <location evidence="1">Membrane</location>
        <topology evidence="1">Multi-pass membrane protein</topology>
    </subcellularLocation>
</comment>
<feature type="transmembrane region" description="Helical" evidence="7">
    <location>
        <begin position="453"/>
        <end position="474"/>
    </location>
</feature>
<feature type="transmembrane region" description="Helical" evidence="7">
    <location>
        <begin position="323"/>
        <end position="347"/>
    </location>
</feature>
<reference evidence="9 10" key="1">
    <citation type="submission" date="2023-03" db="EMBL/GenBank/DDBJ databases">
        <title>High-quality genome of Scylla paramamosain provides insights in environmental adaptation.</title>
        <authorList>
            <person name="Zhang L."/>
        </authorList>
    </citation>
    <scope>NUCLEOTIDE SEQUENCE [LARGE SCALE GENOMIC DNA]</scope>
    <source>
        <strain evidence="9">LZ_2023a</strain>
        <tissue evidence="9">Muscle</tissue>
    </source>
</reference>
<dbReference type="FunFam" id="1.20.1250.20:FF:000003">
    <property type="entry name" value="Solute carrier family 17 member 3"/>
    <property type="match status" value="1"/>
</dbReference>
<dbReference type="EMBL" id="JARAKH010000020">
    <property type="protein sequence ID" value="KAK8393629.1"/>
    <property type="molecule type" value="Genomic_DNA"/>
</dbReference>
<feature type="transmembrane region" description="Helical" evidence="7">
    <location>
        <begin position="385"/>
        <end position="406"/>
    </location>
</feature>
<evidence type="ECO:0000256" key="3">
    <source>
        <dbReference type="ARBA" id="ARBA00022692"/>
    </source>
</evidence>
<evidence type="ECO:0000256" key="6">
    <source>
        <dbReference type="ARBA" id="ARBA00023136"/>
    </source>
</evidence>
<evidence type="ECO:0000256" key="5">
    <source>
        <dbReference type="ARBA" id="ARBA00022989"/>
    </source>
</evidence>
<dbReference type="GO" id="GO:0016020">
    <property type="term" value="C:membrane"/>
    <property type="evidence" value="ECO:0007669"/>
    <property type="project" value="UniProtKB-SubCell"/>
</dbReference>
<keyword evidence="4" id="KW-0769">Symport</keyword>
<evidence type="ECO:0000256" key="2">
    <source>
        <dbReference type="ARBA" id="ARBA00022448"/>
    </source>
</evidence>
<evidence type="ECO:0000256" key="4">
    <source>
        <dbReference type="ARBA" id="ARBA00022847"/>
    </source>
</evidence>
<dbReference type="InterPro" id="IPR050382">
    <property type="entry name" value="MFS_Na/Anion_cotransporter"/>
</dbReference>
<feature type="transmembrane region" description="Helical" evidence="7">
    <location>
        <begin position="276"/>
        <end position="303"/>
    </location>
</feature>
<dbReference type="AlphaFoldDB" id="A0AAW0U0Q6"/>
<accession>A0AAW0U0Q6</accession>
<feature type="transmembrane region" description="Helical" evidence="7">
    <location>
        <begin position="12"/>
        <end position="32"/>
    </location>
</feature>
<dbReference type="InterPro" id="IPR020846">
    <property type="entry name" value="MFS_dom"/>
</dbReference>
<dbReference type="Proteomes" id="UP001487740">
    <property type="component" value="Unassembled WGS sequence"/>
</dbReference>
<feature type="domain" description="Major facilitator superfamily (MFS) profile" evidence="8">
    <location>
        <begin position="59"/>
        <end position="476"/>
    </location>
</feature>
<protein>
    <recommendedName>
        <fullName evidence="8">Major facilitator superfamily (MFS) profile domain-containing protein</fullName>
    </recommendedName>
</protein>
<proteinExistence type="predicted"/>
<dbReference type="PANTHER" id="PTHR11662:SF399">
    <property type="entry name" value="FI19708P1-RELATED"/>
    <property type="match status" value="1"/>
</dbReference>
<keyword evidence="3 7" id="KW-0812">Transmembrane</keyword>
<sequence>MGAVKKTRCGAVPARVALALLTSAGVVVLYILRINLSVAIVAMVKPVHSRGAFNATRGAVPKAYCSSFTGASNMNATAYEDYEEFGNLAFNATEQDDWDVSEDSDKLALTSTQKGMVLGAFFYGYFATNIPGGRLAEEYGTKRVFGGSILISALLTLLIPVAARVHYILFILLRVAIGLVNGVVYPAMNVMVARWIPPLERPRFMSFTYMSNSLGTILTLPLCAVIADTMGWPSRLLHYGRGVAEDHPRISPEEKKYILEAIRAEQSQAKPTQTPWCAILSSLPLWAITVAHTGCMFGFNLLLTQLPSYMDSILGFSITSTGLLSSLPFLSQFLVGIASGILGDWLVSSGHIGVHTSRRLFCTVSVLLPGLLIVLVGYMGCNTTMSVVVLCLSSGFVGAMCSGQLANTHDLSPNFSGTSMGITNTIAYAVSMCVPVIAGAMTADQTLEEWKGVFWLTGSIHTFCWLFFVVFSSVEVQPWNYGKTSCDEEKVTNGGVVDEKKEDGETEEKCLIPVRVDKPEIV</sequence>